<dbReference type="GO" id="GO:0000973">
    <property type="term" value="P:post-transcriptional tethering of RNA polymerase II gene DNA at nuclear periphery"/>
    <property type="evidence" value="ECO:0007669"/>
    <property type="project" value="TreeGrafter"/>
</dbReference>
<keyword evidence="2 7" id="KW-0812">Transmembrane</keyword>
<evidence type="ECO:0000313" key="10">
    <source>
        <dbReference type="EMBL" id="KAK0403650.1"/>
    </source>
</evidence>
<accession>A0AA39HDM0</accession>
<dbReference type="InterPro" id="IPR036734">
    <property type="entry name" value="Neur_chan_lig-bd_sf"/>
</dbReference>
<organism evidence="10 11">
    <name type="scientific">Steinernema hermaphroditum</name>
    <dbReference type="NCBI Taxonomy" id="289476"/>
    <lineage>
        <taxon>Eukaryota</taxon>
        <taxon>Metazoa</taxon>
        <taxon>Ecdysozoa</taxon>
        <taxon>Nematoda</taxon>
        <taxon>Chromadorea</taxon>
        <taxon>Rhabditida</taxon>
        <taxon>Tylenchina</taxon>
        <taxon>Panagrolaimomorpha</taxon>
        <taxon>Strongyloidoidea</taxon>
        <taxon>Steinernematidae</taxon>
        <taxon>Steinernema</taxon>
    </lineage>
</organism>
<evidence type="ECO:0000256" key="8">
    <source>
        <dbReference type="SAM" id="Coils"/>
    </source>
</evidence>
<keyword evidence="3 7" id="KW-1133">Transmembrane helix</keyword>
<keyword evidence="7" id="KW-0407">Ion channel</keyword>
<dbReference type="InterPro" id="IPR006029">
    <property type="entry name" value="Neurotrans-gated_channel_TM"/>
</dbReference>
<evidence type="ECO:0000313" key="11">
    <source>
        <dbReference type="Proteomes" id="UP001175271"/>
    </source>
</evidence>
<keyword evidence="7" id="KW-0813">Transport</keyword>
<dbReference type="InterPro" id="IPR036719">
    <property type="entry name" value="Neuro-gated_channel_TM_sf"/>
</dbReference>
<evidence type="ECO:0000256" key="7">
    <source>
        <dbReference type="RuleBase" id="RU000687"/>
    </source>
</evidence>
<dbReference type="Pfam" id="PF02931">
    <property type="entry name" value="Neur_chan_LBD"/>
    <property type="match status" value="1"/>
</dbReference>
<dbReference type="PROSITE" id="PS50250">
    <property type="entry name" value="PCI"/>
    <property type="match status" value="1"/>
</dbReference>
<feature type="domain" description="PCI" evidence="9">
    <location>
        <begin position="221"/>
        <end position="402"/>
    </location>
</feature>
<dbReference type="GO" id="GO:0070390">
    <property type="term" value="C:transcription export complex 2"/>
    <property type="evidence" value="ECO:0007669"/>
    <property type="project" value="TreeGrafter"/>
</dbReference>
<evidence type="ECO:0000256" key="2">
    <source>
        <dbReference type="ARBA" id="ARBA00022692"/>
    </source>
</evidence>
<dbReference type="SUPFAM" id="SSF90112">
    <property type="entry name" value="Neurotransmitter-gated ion-channel transmembrane pore"/>
    <property type="match status" value="1"/>
</dbReference>
<dbReference type="InterPro" id="IPR006201">
    <property type="entry name" value="Neur_channel"/>
</dbReference>
<dbReference type="PANTHER" id="PTHR12732">
    <property type="entry name" value="UNCHARACTERIZED PROTEASOME COMPONENT REGION PCI-CONTAINING"/>
    <property type="match status" value="1"/>
</dbReference>
<evidence type="ECO:0000256" key="5">
    <source>
        <dbReference type="ARBA" id="ARBA00025771"/>
    </source>
</evidence>
<dbReference type="PANTHER" id="PTHR12732:SF0">
    <property type="entry name" value="PCI DOMAIN-CONTAINING PROTEIN 2"/>
    <property type="match status" value="1"/>
</dbReference>
<dbReference type="AlphaFoldDB" id="A0AA39HDM0"/>
<comment type="similarity">
    <text evidence="7">Belongs to the ligand-gated ion channel (TC 1.A.9) family.</text>
</comment>
<dbReference type="FunFam" id="1.20.58.390:FF:000049">
    <property type="entry name" value="AcetylCholine Receptor"/>
    <property type="match status" value="1"/>
</dbReference>
<proteinExistence type="inferred from homology"/>
<comment type="similarity">
    <text evidence="5">Belongs to the CSN12 family.</text>
</comment>
<dbReference type="InterPro" id="IPR018000">
    <property type="entry name" value="Neurotransmitter_ion_chnl_CS"/>
</dbReference>
<evidence type="ECO:0000256" key="4">
    <source>
        <dbReference type="ARBA" id="ARBA00023136"/>
    </source>
</evidence>
<dbReference type="SUPFAM" id="SSF63712">
    <property type="entry name" value="Nicotinic receptor ligand binding domain-like"/>
    <property type="match status" value="1"/>
</dbReference>
<dbReference type="GO" id="GO:0004888">
    <property type="term" value="F:transmembrane signaling receptor activity"/>
    <property type="evidence" value="ECO:0007669"/>
    <property type="project" value="InterPro"/>
</dbReference>
<feature type="coiled-coil region" evidence="8">
    <location>
        <begin position="790"/>
        <end position="817"/>
    </location>
</feature>
<dbReference type="GO" id="GO:0016020">
    <property type="term" value="C:membrane"/>
    <property type="evidence" value="ECO:0007669"/>
    <property type="project" value="UniProtKB-SubCell"/>
</dbReference>
<keyword evidence="8" id="KW-0175">Coiled coil</keyword>
<dbReference type="PRINTS" id="PR00252">
    <property type="entry name" value="NRIONCHANNEL"/>
</dbReference>
<dbReference type="Pfam" id="PF01399">
    <property type="entry name" value="PCI"/>
    <property type="match status" value="1"/>
</dbReference>
<dbReference type="FunFam" id="2.70.170.10:FF:000028">
    <property type="entry name" value="AcetylCholine Receptor"/>
    <property type="match status" value="1"/>
</dbReference>
<name>A0AA39HDM0_9BILA</name>
<dbReference type="PROSITE" id="PS00236">
    <property type="entry name" value="NEUROTR_ION_CHANNEL"/>
    <property type="match status" value="1"/>
</dbReference>
<evidence type="ECO:0000256" key="6">
    <source>
        <dbReference type="ARBA" id="ARBA00033214"/>
    </source>
</evidence>
<gene>
    <name evidence="10" type="ORF">QR680_017050</name>
</gene>
<feature type="transmembrane region" description="Helical" evidence="7">
    <location>
        <begin position="734"/>
        <end position="759"/>
    </location>
</feature>
<keyword evidence="4 7" id="KW-0472">Membrane</keyword>
<feature type="transmembrane region" description="Helical" evidence="7">
    <location>
        <begin position="949"/>
        <end position="974"/>
    </location>
</feature>
<dbReference type="GO" id="GO:0016973">
    <property type="term" value="P:poly(A)+ mRNA export from nucleus"/>
    <property type="evidence" value="ECO:0007669"/>
    <property type="project" value="TreeGrafter"/>
</dbReference>
<comment type="subcellular location">
    <subcellularLocation>
        <location evidence="1">Membrane</location>
        <topology evidence="1">Multi-pass membrane protein</topology>
    </subcellularLocation>
</comment>
<dbReference type="SMART" id="SM00753">
    <property type="entry name" value="PAM"/>
    <property type="match status" value="1"/>
</dbReference>
<dbReference type="GO" id="GO:0006368">
    <property type="term" value="P:transcription elongation by RNA polymerase II"/>
    <property type="evidence" value="ECO:0007669"/>
    <property type="project" value="TreeGrafter"/>
</dbReference>
<dbReference type="Gene3D" id="1.10.10.10">
    <property type="entry name" value="Winged helix-like DNA-binding domain superfamily/Winged helix DNA-binding domain"/>
    <property type="match status" value="1"/>
</dbReference>
<dbReference type="EMBL" id="JAUCMV010000004">
    <property type="protein sequence ID" value="KAK0403650.1"/>
    <property type="molecule type" value="Genomic_DNA"/>
</dbReference>
<dbReference type="Proteomes" id="UP001175271">
    <property type="component" value="Unassembled WGS sequence"/>
</dbReference>
<dbReference type="Pfam" id="PF02932">
    <property type="entry name" value="Neur_chan_memb"/>
    <property type="match status" value="1"/>
</dbReference>
<keyword evidence="7" id="KW-0406">Ion transport</keyword>
<dbReference type="CDD" id="cd18997">
    <property type="entry name" value="LGIC_ECD_nAChR"/>
    <property type="match status" value="1"/>
</dbReference>
<dbReference type="GO" id="GO:0005230">
    <property type="term" value="F:extracellular ligand-gated monoatomic ion channel activity"/>
    <property type="evidence" value="ECO:0007669"/>
    <property type="project" value="InterPro"/>
</dbReference>
<dbReference type="InterPro" id="IPR000717">
    <property type="entry name" value="PCI_dom"/>
</dbReference>
<dbReference type="InterPro" id="IPR036388">
    <property type="entry name" value="WH-like_DNA-bd_sf"/>
</dbReference>
<dbReference type="Gene3D" id="1.20.58.390">
    <property type="entry name" value="Neurotransmitter-gated ion-channel transmembrane domain"/>
    <property type="match status" value="1"/>
</dbReference>
<dbReference type="InterPro" id="IPR006202">
    <property type="entry name" value="Neur_chan_lig-bd"/>
</dbReference>
<comment type="caution">
    <text evidence="10">The sequence shown here is derived from an EMBL/GenBank/DDBJ whole genome shotgun (WGS) entry which is preliminary data.</text>
</comment>
<keyword evidence="11" id="KW-1185">Reference proteome</keyword>
<dbReference type="InterPro" id="IPR045114">
    <property type="entry name" value="Csn12-like"/>
</dbReference>
<sequence length="987" mass="113513">MSRIDSLAQYYNAVISLTASETWEDAETAAALFSLSGGHAQLECLQIDDLDEEHPHRPQRDCEPWVDRLIALHLRVLYSIYQDEDTESAYENQVQMVQFFNKEVLQKAKETNWFLPILYVLFIDLRALALAADDSCYTRDDEDAPPYFEQCSNYIMECYRTCVAESRNTTRTSKKVAILNMTNQLFRIYFRVNKLNLLKPLIRAIENSGPIYDHFSMADKVTYKYFLGRKAMFDLDLKLAEDSLTYAFRNCPDEMKKNKRLILMYLVPTKMFLGHMPKMELLEKYDLHAFDDVVTSVKDGNLRGLATALETNRVFFVNCGIFLMLERLKVITYRTLFKRITHILNTTKVQISAFLQAAHFLGEENMDEDEASCVIANLIAQKKIKGYISHQHQMVVISKDPLQMIFAQFGLLLLAVAVFSAGANYTASSGKDELLGATEDDHFEFMTPVHYKLEAFLMKNYSKRLLPRRFLNESVKVMFSMELYQIIEVNEPSQYMLINAWIIERWYDDLLYWNPKEFGSIKQIILPSGVVWIPDTTLYNSLVMNDDDSTRLLNVKLTPDTQKQSTLVELLYPTLYQFSCMLDLRFFPFDIQACKLLFGSWTHDQKSIDYQIYNETQKGDEAIGMDQVIENEGWYILGSTVNRIEKKYECCANKYTLLEFSLFIRRKPLFYLVNLIAPTCVITLISIVGFFSSSTINEYREEKISLGITTLLSMSIMIFMVSDKMPSTSSFIPLIGWFYTCMMMLISGGTLCASIVICAQKKGILGNRPQTKTMRWARWLGRLCRLEMPLLMKEAYMEKAKLEKERLKRQSLQKRNRRQSIWQKISRASLSGAISSSNLAAIPKSTSLNTTCLKKVAVDMTNSDIPTVCCDDLEDATDEDRSFVLDNSFSEAAPPKKLPSFSRTSTMVDFDASVYSLNSGAKNAQSANCKKRNLAEIEYDWLAAVIERCFLIVFFLLFVLSSFGINAIGLYYWLNTSPEDFRSSQNS</sequence>
<dbReference type="InterPro" id="IPR038050">
    <property type="entry name" value="Neuro_actylchol_rec"/>
</dbReference>
<evidence type="ECO:0000256" key="1">
    <source>
        <dbReference type="ARBA" id="ARBA00004141"/>
    </source>
</evidence>
<evidence type="ECO:0000256" key="3">
    <source>
        <dbReference type="ARBA" id="ARBA00022989"/>
    </source>
</evidence>
<reference evidence="10" key="1">
    <citation type="submission" date="2023-06" db="EMBL/GenBank/DDBJ databases">
        <title>Genomic analysis of the entomopathogenic nematode Steinernema hermaphroditum.</title>
        <authorList>
            <person name="Schwarz E.M."/>
            <person name="Heppert J.K."/>
            <person name="Baniya A."/>
            <person name="Schwartz H.T."/>
            <person name="Tan C.-H."/>
            <person name="Antoshechkin I."/>
            <person name="Sternberg P.W."/>
            <person name="Goodrich-Blair H."/>
            <person name="Dillman A.R."/>
        </authorList>
    </citation>
    <scope>NUCLEOTIDE SEQUENCE</scope>
    <source>
        <strain evidence="10">PS9179</strain>
        <tissue evidence="10">Whole animal</tissue>
    </source>
</reference>
<feature type="transmembrane region" description="Helical" evidence="7">
    <location>
        <begin position="704"/>
        <end position="722"/>
    </location>
</feature>
<dbReference type="GO" id="GO:0003690">
    <property type="term" value="F:double-stranded DNA binding"/>
    <property type="evidence" value="ECO:0007669"/>
    <property type="project" value="InterPro"/>
</dbReference>
<dbReference type="Gene3D" id="2.70.170.10">
    <property type="entry name" value="Neurotransmitter-gated ion-channel ligand-binding domain"/>
    <property type="match status" value="1"/>
</dbReference>
<evidence type="ECO:0000259" key="9">
    <source>
        <dbReference type="PROSITE" id="PS50250"/>
    </source>
</evidence>
<feature type="transmembrane region" description="Helical" evidence="7">
    <location>
        <begin position="669"/>
        <end position="692"/>
    </location>
</feature>
<dbReference type="CDD" id="cd19051">
    <property type="entry name" value="LGIC_TM_cation"/>
    <property type="match status" value="1"/>
</dbReference>
<protein>
    <recommendedName>
        <fullName evidence="6">CSN12-like protein</fullName>
    </recommendedName>
</protein>
<dbReference type="GO" id="GO:0003723">
    <property type="term" value="F:RNA binding"/>
    <property type="evidence" value="ECO:0007669"/>
    <property type="project" value="InterPro"/>
</dbReference>